<evidence type="ECO:0000313" key="9">
    <source>
        <dbReference type="EMBL" id="QNN67847.1"/>
    </source>
</evidence>
<dbReference type="KEGG" id="slut:H9L13_02650"/>
<name>A0A7G9SJ22_9SPHN</name>
<evidence type="ECO:0000256" key="6">
    <source>
        <dbReference type="ARBA" id="ARBA00023316"/>
    </source>
</evidence>
<keyword evidence="3" id="KW-0808">Transferase</keyword>
<dbReference type="UniPathway" id="UPA00219"/>
<dbReference type="PROSITE" id="PS52029">
    <property type="entry name" value="LD_TPASE"/>
    <property type="match status" value="1"/>
</dbReference>
<dbReference type="InterPro" id="IPR005490">
    <property type="entry name" value="LD_TPept_cat_dom"/>
</dbReference>
<dbReference type="GO" id="GO:0016740">
    <property type="term" value="F:transferase activity"/>
    <property type="evidence" value="ECO:0007669"/>
    <property type="project" value="UniProtKB-KW"/>
</dbReference>
<dbReference type="Pfam" id="PF03734">
    <property type="entry name" value="YkuD"/>
    <property type="match status" value="1"/>
</dbReference>
<dbReference type="GO" id="GO:0071555">
    <property type="term" value="P:cell wall organization"/>
    <property type="evidence" value="ECO:0007669"/>
    <property type="project" value="UniProtKB-UniRule"/>
</dbReference>
<feature type="active site" description="Proton donor/acceptor" evidence="7">
    <location>
        <position position="292"/>
    </location>
</feature>
<dbReference type="PANTHER" id="PTHR41533:SF2">
    <property type="entry name" value="BLR7131 PROTEIN"/>
    <property type="match status" value="1"/>
</dbReference>
<dbReference type="AlphaFoldDB" id="A0A7G9SJ22"/>
<comment type="similarity">
    <text evidence="2">Belongs to the YkuD family.</text>
</comment>
<proteinExistence type="inferred from homology"/>
<dbReference type="RefSeq" id="WP_187538797.1">
    <property type="nucleotide sequence ID" value="NZ_BAABJT010000001.1"/>
</dbReference>
<organism evidence="9 10">
    <name type="scientific">Sphingomonas lutea</name>
    <dbReference type="NCBI Taxonomy" id="1045317"/>
    <lineage>
        <taxon>Bacteria</taxon>
        <taxon>Pseudomonadati</taxon>
        <taxon>Pseudomonadota</taxon>
        <taxon>Alphaproteobacteria</taxon>
        <taxon>Sphingomonadales</taxon>
        <taxon>Sphingomonadaceae</taxon>
        <taxon>Sphingomonas</taxon>
    </lineage>
</organism>
<dbReference type="Proteomes" id="UP000515971">
    <property type="component" value="Chromosome"/>
</dbReference>
<comment type="pathway">
    <text evidence="1 7">Cell wall biogenesis; peptidoglycan biosynthesis.</text>
</comment>
<dbReference type="GO" id="GO:0008360">
    <property type="term" value="P:regulation of cell shape"/>
    <property type="evidence" value="ECO:0007669"/>
    <property type="project" value="UniProtKB-UniRule"/>
</dbReference>
<evidence type="ECO:0000256" key="1">
    <source>
        <dbReference type="ARBA" id="ARBA00004752"/>
    </source>
</evidence>
<evidence type="ECO:0000256" key="2">
    <source>
        <dbReference type="ARBA" id="ARBA00005992"/>
    </source>
</evidence>
<gene>
    <name evidence="9" type="ORF">H9L13_02650</name>
</gene>
<keyword evidence="4 7" id="KW-0133">Cell shape</keyword>
<dbReference type="GO" id="GO:0004180">
    <property type="term" value="F:carboxypeptidase activity"/>
    <property type="evidence" value="ECO:0007669"/>
    <property type="project" value="UniProtKB-ARBA"/>
</dbReference>
<dbReference type="Pfam" id="PF20142">
    <property type="entry name" value="Scaffold"/>
    <property type="match status" value="1"/>
</dbReference>
<dbReference type="GO" id="GO:0009252">
    <property type="term" value="P:peptidoglycan biosynthetic process"/>
    <property type="evidence" value="ECO:0007669"/>
    <property type="project" value="UniProtKB-UniPathway"/>
</dbReference>
<protein>
    <submittedName>
        <fullName evidence="9">L,D-transpeptidase family protein</fullName>
    </submittedName>
</protein>
<dbReference type="EMBL" id="CP060718">
    <property type="protein sequence ID" value="QNN67847.1"/>
    <property type="molecule type" value="Genomic_DNA"/>
</dbReference>
<evidence type="ECO:0000256" key="4">
    <source>
        <dbReference type="ARBA" id="ARBA00022960"/>
    </source>
</evidence>
<evidence type="ECO:0000259" key="8">
    <source>
        <dbReference type="PROSITE" id="PS52029"/>
    </source>
</evidence>
<dbReference type="Gene3D" id="2.40.440.10">
    <property type="entry name" value="L,D-transpeptidase catalytic domain-like"/>
    <property type="match status" value="1"/>
</dbReference>
<feature type="domain" description="L,D-TPase catalytic" evidence="8">
    <location>
        <begin position="186"/>
        <end position="338"/>
    </location>
</feature>
<dbReference type="InterPro" id="IPR045380">
    <property type="entry name" value="LD_TPept_scaffold_dom"/>
</dbReference>
<dbReference type="InterPro" id="IPR052905">
    <property type="entry name" value="LD-transpeptidase_YkuD-like"/>
</dbReference>
<keyword evidence="5 7" id="KW-0573">Peptidoglycan synthesis</keyword>
<evidence type="ECO:0000256" key="5">
    <source>
        <dbReference type="ARBA" id="ARBA00022984"/>
    </source>
</evidence>
<dbReference type="SUPFAM" id="SSF141523">
    <property type="entry name" value="L,D-transpeptidase catalytic domain-like"/>
    <property type="match status" value="1"/>
</dbReference>
<evidence type="ECO:0000256" key="3">
    <source>
        <dbReference type="ARBA" id="ARBA00022679"/>
    </source>
</evidence>
<evidence type="ECO:0000256" key="7">
    <source>
        <dbReference type="PROSITE-ProRule" id="PRU01373"/>
    </source>
</evidence>
<accession>A0A7G9SJ22</accession>
<dbReference type="InterPro" id="IPR038063">
    <property type="entry name" value="Transpep_catalytic_dom"/>
</dbReference>
<dbReference type="PANTHER" id="PTHR41533">
    <property type="entry name" value="L,D-TRANSPEPTIDASE HI_1667-RELATED"/>
    <property type="match status" value="1"/>
</dbReference>
<keyword evidence="6 7" id="KW-0961">Cell wall biogenesis/degradation</keyword>
<keyword evidence="10" id="KW-1185">Reference proteome</keyword>
<sequence>MAATSLSAQMPTAPVAVQPAPVAPAVEPPAPPPLPPAVWNMHNAQDLLYAIREVGSEGLEPADYDPAGLEAAMASGDPLRLSAEATARFNRLSNDLALGHVHKSARIQWFVVDKDLDAAKQDALLRNALSTLTVRKALDSLLPTHPQYAALKTALAATPEGQTAKLNRIKLNMDRWRWLPRDLGNKYIIVNVPGFHATLVENGVNRWKQRAIAGATKTPTPQLSVNAVGVMLNPSWEVPPSIAKEVAGKKGYNAVKDPKTGKFLRWSQPPGPANALGQMKFVMYNPLNIYLHDTNARSRFAGRMRALSHGCIRTENIHDLAMELLADDGGEWTPEKVKAQLATGKSKQANFVKPVPVYIVYFSAAGLNDGRIVDYADLYGRDGKALAALNTKDGGLKMFAPKPKTQVAGAKATKVASN</sequence>
<feature type="active site" description="Nucleophile" evidence="7">
    <location>
        <position position="311"/>
    </location>
</feature>
<reference evidence="9 10" key="1">
    <citation type="submission" date="2020-08" db="EMBL/GenBank/DDBJ databases">
        <title>Genome sequence of Sphingomonas lutea KCTC 23642T.</title>
        <authorList>
            <person name="Hyun D.-W."/>
            <person name="Bae J.-W."/>
        </authorList>
    </citation>
    <scope>NUCLEOTIDE SEQUENCE [LARGE SCALE GENOMIC DNA]</scope>
    <source>
        <strain evidence="9 10">KCTC 23642</strain>
    </source>
</reference>
<dbReference type="CDD" id="cd16913">
    <property type="entry name" value="YkuD_like"/>
    <property type="match status" value="1"/>
</dbReference>
<evidence type="ECO:0000313" key="10">
    <source>
        <dbReference type="Proteomes" id="UP000515971"/>
    </source>
</evidence>